<dbReference type="AlphaFoldDB" id="A0AAN9G4C7"/>
<dbReference type="EMBL" id="JBAMIC010000018">
    <property type="protein sequence ID" value="KAK7094369.1"/>
    <property type="molecule type" value="Genomic_DNA"/>
</dbReference>
<gene>
    <name evidence="2" type="ORF">V1264_005944</name>
</gene>
<proteinExistence type="predicted"/>
<accession>A0AAN9G4C7</accession>
<reference evidence="2 3" key="1">
    <citation type="submission" date="2024-02" db="EMBL/GenBank/DDBJ databases">
        <title>Chromosome-scale genome assembly of the rough periwinkle Littorina saxatilis.</title>
        <authorList>
            <person name="De Jode A."/>
            <person name="Faria R."/>
            <person name="Formenti G."/>
            <person name="Sims Y."/>
            <person name="Smith T.P."/>
            <person name="Tracey A."/>
            <person name="Wood J.M.D."/>
            <person name="Zagrodzka Z.B."/>
            <person name="Johannesson K."/>
            <person name="Butlin R.K."/>
            <person name="Leder E.H."/>
        </authorList>
    </citation>
    <scope>NUCLEOTIDE SEQUENCE [LARGE SCALE GENOMIC DNA]</scope>
    <source>
        <strain evidence="2">Snail1</strain>
        <tissue evidence="2">Muscle</tissue>
    </source>
</reference>
<evidence type="ECO:0000256" key="1">
    <source>
        <dbReference type="SAM" id="SignalP"/>
    </source>
</evidence>
<dbReference type="Proteomes" id="UP001374579">
    <property type="component" value="Unassembled WGS sequence"/>
</dbReference>
<comment type="caution">
    <text evidence="2">The sequence shown here is derived from an EMBL/GenBank/DDBJ whole genome shotgun (WGS) entry which is preliminary data.</text>
</comment>
<evidence type="ECO:0000313" key="2">
    <source>
        <dbReference type="EMBL" id="KAK7094369.1"/>
    </source>
</evidence>
<evidence type="ECO:0000313" key="3">
    <source>
        <dbReference type="Proteomes" id="UP001374579"/>
    </source>
</evidence>
<feature type="chain" id="PRO_5042831343" evidence="1">
    <location>
        <begin position="24"/>
        <end position="132"/>
    </location>
</feature>
<keyword evidence="3" id="KW-1185">Reference proteome</keyword>
<name>A0AAN9G4C7_9CAEN</name>
<feature type="signal peptide" evidence="1">
    <location>
        <begin position="1"/>
        <end position="23"/>
    </location>
</feature>
<organism evidence="2 3">
    <name type="scientific">Littorina saxatilis</name>
    <dbReference type="NCBI Taxonomy" id="31220"/>
    <lineage>
        <taxon>Eukaryota</taxon>
        <taxon>Metazoa</taxon>
        <taxon>Spiralia</taxon>
        <taxon>Lophotrochozoa</taxon>
        <taxon>Mollusca</taxon>
        <taxon>Gastropoda</taxon>
        <taxon>Caenogastropoda</taxon>
        <taxon>Littorinimorpha</taxon>
        <taxon>Littorinoidea</taxon>
        <taxon>Littorinidae</taxon>
        <taxon>Littorina</taxon>
    </lineage>
</organism>
<protein>
    <submittedName>
        <fullName evidence="2">Uncharacterized protein</fullName>
    </submittedName>
</protein>
<keyword evidence="1" id="KW-0732">Signal</keyword>
<sequence length="132" mass="15431">MFKFALLCLTAVAIAQLTRPGWMQSIIGSQLFMLDTIHGHLVQYDDNNDLVMLVGRDNCYLIDADDNTWDKIAHNEAQVPRITEAIYGQITRNRGVTNMTYHEAERMYNSPFEQIECRDKHIFHVDYHPRHH</sequence>